<dbReference type="Proteomes" id="UP001177003">
    <property type="component" value="Chromosome 1"/>
</dbReference>
<evidence type="ECO:0000313" key="3">
    <source>
        <dbReference type="Proteomes" id="UP001177003"/>
    </source>
</evidence>
<organism evidence="2 3">
    <name type="scientific">Lactuca saligna</name>
    <name type="common">Willowleaf lettuce</name>
    <dbReference type="NCBI Taxonomy" id="75948"/>
    <lineage>
        <taxon>Eukaryota</taxon>
        <taxon>Viridiplantae</taxon>
        <taxon>Streptophyta</taxon>
        <taxon>Embryophyta</taxon>
        <taxon>Tracheophyta</taxon>
        <taxon>Spermatophyta</taxon>
        <taxon>Magnoliopsida</taxon>
        <taxon>eudicotyledons</taxon>
        <taxon>Gunneridae</taxon>
        <taxon>Pentapetalae</taxon>
        <taxon>asterids</taxon>
        <taxon>campanulids</taxon>
        <taxon>Asterales</taxon>
        <taxon>Asteraceae</taxon>
        <taxon>Cichorioideae</taxon>
        <taxon>Cichorieae</taxon>
        <taxon>Lactucinae</taxon>
        <taxon>Lactuca</taxon>
    </lineage>
</organism>
<feature type="region of interest" description="Disordered" evidence="1">
    <location>
        <begin position="1"/>
        <end position="56"/>
    </location>
</feature>
<feature type="compositionally biased region" description="Basic and acidic residues" evidence="1">
    <location>
        <begin position="21"/>
        <end position="41"/>
    </location>
</feature>
<name>A0AA35V4M3_LACSI</name>
<proteinExistence type="predicted"/>
<dbReference type="AlphaFoldDB" id="A0AA35V4M3"/>
<accession>A0AA35V4M3</accession>
<gene>
    <name evidence="2" type="ORF">LSALG_LOCUS7282</name>
</gene>
<sequence length="173" mass="20127">MNESHHYFPSLPASTSISMKKSPDSNERVRMNGTRREERRQNRLGGRGVRSSSDGEKEIRMGTAPMSIDGPVAELTSRGEQNMRLLPLIVHWEEKSPLLGVARGFNGKEARKEFRREARSHTWFGGVCFDGRRRYMREVRLLSQWLTEAPLRPMFMTDDKETYRKSRKKGDQR</sequence>
<dbReference type="EMBL" id="OX465077">
    <property type="protein sequence ID" value="CAI9266751.1"/>
    <property type="molecule type" value="Genomic_DNA"/>
</dbReference>
<protein>
    <submittedName>
        <fullName evidence="2">Uncharacterized protein</fullName>
    </submittedName>
</protein>
<evidence type="ECO:0000313" key="2">
    <source>
        <dbReference type="EMBL" id="CAI9266751.1"/>
    </source>
</evidence>
<evidence type="ECO:0000256" key="1">
    <source>
        <dbReference type="SAM" id="MobiDB-lite"/>
    </source>
</evidence>
<keyword evidence="3" id="KW-1185">Reference proteome</keyword>
<reference evidence="2" key="1">
    <citation type="submission" date="2023-04" db="EMBL/GenBank/DDBJ databases">
        <authorList>
            <person name="Vijverberg K."/>
            <person name="Xiong W."/>
            <person name="Schranz E."/>
        </authorList>
    </citation>
    <scope>NUCLEOTIDE SEQUENCE</scope>
</reference>